<feature type="chain" id="PRO_5043530376" evidence="1">
    <location>
        <begin position="17"/>
        <end position="216"/>
    </location>
</feature>
<keyword evidence="3" id="KW-1185">Reference proteome</keyword>
<evidence type="ECO:0000313" key="3">
    <source>
        <dbReference type="Proteomes" id="UP001383192"/>
    </source>
</evidence>
<proteinExistence type="predicted"/>
<reference evidence="2 3" key="1">
    <citation type="submission" date="2024-01" db="EMBL/GenBank/DDBJ databases">
        <title>A draft genome for a cacao thread blight-causing isolate of Paramarasmius palmivorus.</title>
        <authorList>
            <person name="Baruah I.K."/>
            <person name="Bukari Y."/>
            <person name="Amoako-Attah I."/>
            <person name="Meinhardt L.W."/>
            <person name="Bailey B.A."/>
            <person name="Cohen S.P."/>
        </authorList>
    </citation>
    <scope>NUCLEOTIDE SEQUENCE [LARGE SCALE GENOMIC DNA]</scope>
    <source>
        <strain evidence="2 3">GH-12</strain>
    </source>
</reference>
<sequence>MHATTLLLAFAAVVIATPTTNSLNLARADDHRIYKSSDGKGNIDIYLSDDKINWGDKAPKDWVDKLDCDAAHCEDISGKTKVKPDDEPIEEEYTISIKLSENYDPKVLDDFKKALRATLDKSTDKKTEKYYSHTCGGMGFCETTEEEIDQYWAPKAINIRDEKSSSNLQLEVSTKAPNGGAFCEGATDIGSAIAGAVNGAASAAFAVAGVFCGLLD</sequence>
<keyword evidence="1" id="KW-0732">Signal</keyword>
<comment type="caution">
    <text evidence="2">The sequence shown here is derived from an EMBL/GenBank/DDBJ whole genome shotgun (WGS) entry which is preliminary data.</text>
</comment>
<gene>
    <name evidence="2" type="ORF">VNI00_014962</name>
</gene>
<evidence type="ECO:0000313" key="2">
    <source>
        <dbReference type="EMBL" id="KAK7028147.1"/>
    </source>
</evidence>
<dbReference type="AlphaFoldDB" id="A0AAW0BLX8"/>
<protein>
    <submittedName>
        <fullName evidence="2">Uncharacterized protein</fullName>
    </submittedName>
</protein>
<name>A0AAW0BLX8_9AGAR</name>
<dbReference type="Proteomes" id="UP001383192">
    <property type="component" value="Unassembled WGS sequence"/>
</dbReference>
<feature type="signal peptide" evidence="1">
    <location>
        <begin position="1"/>
        <end position="16"/>
    </location>
</feature>
<evidence type="ECO:0000256" key="1">
    <source>
        <dbReference type="SAM" id="SignalP"/>
    </source>
</evidence>
<dbReference type="EMBL" id="JAYKXP010000090">
    <property type="protein sequence ID" value="KAK7028147.1"/>
    <property type="molecule type" value="Genomic_DNA"/>
</dbReference>
<organism evidence="2 3">
    <name type="scientific">Paramarasmius palmivorus</name>
    <dbReference type="NCBI Taxonomy" id="297713"/>
    <lineage>
        <taxon>Eukaryota</taxon>
        <taxon>Fungi</taxon>
        <taxon>Dikarya</taxon>
        <taxon>Basidiomycota</taxon>
        <taxon>Agaricomycotina</taxon>
        <taxon>Agaricomycetes</taxon>
        <taxon>Agaricomycetidae</taxon>
        <taxon>Agaricales</taxon>
        <taxon>Marasmiineae</taxon>
        <taxon>Marasmiaceae</taxon>
        <taxon>Paramarasmius</taxon>
    </lineage>
</organism>
<accession>A0AAW0BLX8</accession>